<dbReference type="InterPro" id="IPR045864">
    <property type="entry name" value="aa-tRNA-synth_II/BPL/LPL"/>
</dbReference>
<evidence type="ECO:0000256" key="2">
    <source>
        <dbReference type="ARBA" id="ARBA00023267"/>
    </source>
</evidence>
<dbReference type="Pfam" id="PF02237">
    <property type="entry name" value="BPL_C"/>
    <property type="match status" value="1"/>
</dbReference>
<dbReference type="AlphaFoldDB" id="Q21RF1"/>
<proteinExistence type="predicted"/>
<dbReference type="EC" id="6.3.4.15" evidence="3"/>
<keyword evidence="2" id="KW-0092">Biotin</keyword>
<gene>
    <name evidence="6" type="ordered locus">Rfer_3953</name>
</gene>
<dbReference type="PANTHER" id="PTHR12835:SF5">
    <property type="entry name" value="BIOTIN--PROTEIN LIGASE"/>
    <property type="match status" value="1"/>
</dbReference>
<dbReference type="STRING" id="338969.Rfer_3953"/>
<dbReference type="GO" id="GO:0004077">
    <property type="term" value="F:biotin--[biotin carboxyl-carrier protein] ligase activity"/>
    <property type="evidence" value="ECO:0007669"/>
    <property type="project" value="UniProtKB-EC"/>
</dbReference>
<comment type="catalytic activity">
    <reaction evidence="4">
        <text>biotin + L-lysyl-[protein] + ATP = N(6)-biotinyl-L-lysyl-[protein] + AMP + diphosphate + H(+)</text>
        <dbReference type="Rhea" id="RHEA:11756"/>
        <dbReference type="Rhea" id="RHEA-COMP:9752"/>
        <dbReference type="Rhea" id="RHEA-COMP:10505"/>
        <dbReference type="ChEBI" id="CHEBI:15378"/>
        <dbReference type="ChEBI" id="CHEBI:29969"/>
        <dbReference type="ChEBI" id="CHEBI:30616"/>
        <dbReference type="ChEBI" id="CHEBI:33019"/>
        <dbReference type="ChEBI" id="CHEBI:57586"/>
        <dbReference type="ChEBI" id="CHEBI:83144"/>
        <dbReference type="ChEBI" id="CHEBI:456215"/>
        <dbReference type="EC" id="6.3.4.15"/>
    </reaction>
</comment>
<dbReference type="Pfam" id="PF03099">
    <property type="entry name" value="BPL_LplA_LipB"/>
    <property type="match status" value="1"/>
</dbReference>
<dbReference type="InterPro" id="IPR004143">
    <property type="entry name" value="BPL_LPL_catalytic"/>
</dbReference>
<dbReference type="NCBIfam" id="TIGR00121">
    <property type="entry name" value="birA_ligase"/>
    <property type="match status" value="1"/>
</dbReference>
<accession>Q21RF1</accession>
<keyword evidence="1 6" id="KW-0436">Ligase</keyword>
<dbReference type="OrthoDB" id="9807064at2"/>
<evidence type="ECO:0000313" key="7">
    <source>
        <dbReference type="Proteomes" id="UP000008332"/>
    </source>
</evidence>
<dbReference type="InterPro" id="IPR004408">
    <property type="entry name" value="Biotin_CoA_COase_ligase"/>
</dbReference>
<dbReference type="InterPro" id="IPR003142">
    <property type="entry name" value="BPL_C"/>
</dbReference>
<dbReference type="SUPFAM" id="SSF55681">
    <property type="entry name" value="Class II aaRS and biotin synthetases"/>
    <property type="match status" value="1"/>
</dbReference>
<dbReference type="PROSITE" id="PS51733">
    <property type="entry name" value="BPL_LPL_CATALYTIC"/>
    <property type="match status" value="1"/>
</dbReference>
<dbReference type="Proteomes" id="UP000008332">
    <property type="component" value="Chromosome"/>
</dbReference>
<dbReference type="GO" id="GO:0005737">
    <property type="term" value="C:cytoplasm"/>
    <property type="evidence" value="ECO:0007669"/>
    <property type="project" value="TreeGrafter"/>
</dbReference>
<dbReference type="EMBL" id="CP000267">
    <property type="protein sequence ID" value="ABD71652.1"/>
    <property type="molecule type" value="Genomic_DNA"/>
</dbReference>
<reference evidence="7" key="1">
    <citation type="submission" date="2006-02" db="EMBL/GenBank/DDBJ databases">
        <title>Complete sequence of chromosome of Rhodoferax ferrireducens DSM 15236.</title>
        <authorList>
            <person name="Copeland A."/>
            <person name="Lucas S."/>
            <person name="Lapidus A."/>
            <person name="Barry K."/>
            <person name="Detter J.C."/>
            <person name="Glavina del Rio T."/>
            <person name="Hammon N."/>
            <person name="Israni S."/>
            <person name="Pitluck S."/>
            <person name="Brettin T."/>
            <person name="Bruce D."/>
            <person name="Han C."/>
            <person name="Tapia R."/>
            <person name="Gilna P."/>
            <person name="Kiss H."/>
            <person name="Schmutz J."/>
            <person name="Larimer F."/>
            <person name="Land M."/>
            <person name="Kyrpides N."/>
            <person name="Ivanova N."/>
            <person name="Richardson P."/>
        </authorList>
    </citation>
    <scope>NUCLEOTIDE SEQUENCE [LARGE SCALE GENOMIC DNA]</scope>
    <source>
        <strain evidence="7">ATCC BAA-621 / DSM 15236 / T118</strain>
    </source>
</reference>
<feature type="domain" description="BPL/LPL catalytic" evidence="5">
    <location>
        <begin position="7"/>
        <end position="198"/>
    </location>
</feature>
<evidence type="ECO:0000256" key="3">
    <source>
        <dbReference type="ARBA" id="ARBA00024227"/>
    </source>
</evidence>
<keyword evidence="7" id="KW-1185">Reference proteome</keyword>
<dbReference type="eggNOG" id="COG0340">
    <property type="taxonomic scope" value="Bacteria"/>
</dbReference>
<organism evidence="6 7">
    <name type="scientific">Albidiferax ferrireducens (strain ATCC BAA-621 / DSM 15236 / T118)</name>
    <name type="common">Rhodoferax ferrireducens</name>
    <dbReference type="NCBI Taxonomy" id="338969"/>
    <lineage>
        <taxon>Bacteria</taxon>
        <taxon>Pseudomonadati</taxon>
        <taxon>Pseudomonadota</taxon>
        <taxon>Betaproteobacteria</taxon>
        <taxon>Burkholderiales</taxon>
        <taxon>Comamonadaceae</taxon>
        <taxon>Rhodoferax</taxon>
    </lineage>
</organism>
<dbReference type="CDD" id="cd16442">
    <property type="entry name" value="BPL"/>
    <property type="match status" value="1"/>
</dbReference>
<dbReference type="PANTHER" id="PTHR12835">
    <property type="entry name" value="BIOTIN PROTEIN LIGASE"/>
    <property type="match status" value="1"/>
</dbReference>
<evidence type="ECO:0000313" key="6">
    <source>
        <dbReference type="EMBL" id="ABD71652.1"/>
    </source>
</evidence>
<dbReference type="HOGENOM" id="CLU_051096_4_1_4"/>
<name>Q21RF1_ALBFT</name>
<dbReference type="Gene3D" id="2.30.30.100">
    <property type="match status" value="1"/>
</dbReference>
<sequence>MDTHVMDAIREAVLPDLPGFRAEWLPQIDSTNSELMRRARAGRLEPVLLVAGQQTAGRGRLGRQWFSDTGADAKLGSEGSLTFSLGLPLAPLDWSGLSLAVGVSVVRSLHPDLRLKWPNDVWLRDRKLAGILIETANLADTPEARYAVVGVGINMKPRAATGLSTPPAWLGEVLPGVEAPEALLRIAAPLVRALKLFEANGFSTFQAGFNERDALGGLAVTLSDGTTGVAQGVDGMGALLVHTAHGLKKVTSSEVSLRPLNPPPYENL</sequence>
<evidence type="ECO:0000259" key="5">
    <source>
        <dbReference type="PROSITE" id="PS51733"/>
    </source>
</evidence>
<dbReference type="KEGG" id="rfr:Rfer_3953"/>
<dbReference type="Gene3D" id="3.30.930.10">
    <property type="entry name" value="Bira Bifunctional Protein, Domain 2"/>
    <property type="match status" value="1"/>
</dbReference>
<evidence type="ECO:0000256" key="4">
    <source>
        <dbReference type="ARBA" id="ARBA00047846"/>
    </source>
</evidence>
<dbReference type="RefSeq" id="WP_011466214.1">
    <property type="nucleotide sequence ID" value="NC_007908.1"/>
</dbReference>
<evidence type="ECO:0000256" key="1">
    <source>
        <dbReference type="ARBA" id="ARBA00022598"/>
    </source>
</evidence>
<protein>
    <recommendedName>
        <fullName evidence="3">biotin--[biotin carboxyl-carrier protein] ligase</fullName>
        <ecNumber evidence="3">6.3.4.15</ecNumber>
    </recommendedName>
</protein>